<reference evidence="2 3" key="1">
    <citation type="journal article" date="2013" name="Genome Announc.">
        <title>Whole Genome Sequencing of Thermus oshimai JL-2 and Thermus thermophilus JL-18, Incomplete Denitrifiers from the United States Great Basin.</title>
        <authorList>
            <person name="Murugapiran S.K."/>
            <person name="Huntemann M."/>
            <person name="Wei C.L."/>
            <person name="Han J."/>
            <person name="Detter J.C."/>
            <person name="Han C.S."/>
            <person name="Erkkila T.H."/>
            <person name="Teshima H."/>
            <person name="Chen A."/>
            <person name="Kyrpides N."/>
            <person name="Mavrommatis K."/>
            <person name="Markowitz V."/>
            <person name="Szeto E."/>
            <person name="Ivanova N."/>
            <person name="Pagani I."/>
            <person name="Lam J."/>
            <person name="McDonald A.I."/>
            <person name="Dodsworth J.A."/>
            <person name="Pati A."/>
            <person name="Goodwin L."/>
            <person name="Peters L."/>
            <person name="Pitluck S."/>
            <person name="Woyke T."/>
            <person name="Hedlund B.P."/>
        </authorList>
    </citation>
    <scope>NUCLEOTIDE SEQUENCE</scope>
    <source>
        <strain evidence="2 3">JL-2</strain>
        <plasmid evidence="2">pTHEOS01</plasmid>
    </source>
</reference>
<dbReference type="InterPro" id="IPR002934">
    <property type="entry name" value="Polymerase_NTP_transf_dom"/>
</dbReference>
<accession>K7QWU3</accession>
<dbReference type="HOGENOM" id="CLU_130257_9_2_0"/>
<proteinExistence type="predicted"/>
<dbReference type="CDD" id="cd05403">
    <property type="entry name" value="NT_KNTase_like"/>
    <property type="match status" value="1"/>
</dbReference>
<dbReference type="GO" id="GO:0016779">
    <property type="term" value="F:nucleotidyltransferase activity"/>
    <property type="evidence" value="ECO:0007669"/>
    <property type="project" value="InterPro"/>
</dbReference>
<dbReference type="AlphaFoldDB" id="K7QWU3"/>
<dbReference type="Proteomes" id="UP000000211">
    <property type="component" value="Plasmid pTHEOS01"/>
</dbReference>
<dbReference type="EMBL" id="CP003250">
    <property type="protein sequence ID" value="AFV77316.1"/>
    <property type="molecule type" value="Genomic_DNA"/>
</dbReference>
<dbReference type="Gene3D" id="3.30.460.10">
    <property type="entry name" value="Beta Polymerase, domain 2"/>
    <property type="match status" value="1"/>
</dbReference>
<dbReference type="RefSeq" id="WP_015065313.1">
    <property type="nucleotide sequence ID" value="NC_019387.1"/>
</dbReference>
<feature type="domain" description="Polymerase nucleotidyl transferase" evidence="1">
    <location>
        <begin position="23"/>
        <end position="70"/>
    </location>
</feature>
<dbReference type="SUPFAM" id="SSF81301">
    <property type="entry name" value="Nucleotidyltransferase"/>
    <property type="match status" value="1"/>
</dbReference>
<keyword evidence="3" id="KW-1185">Reference proteome</keyword>
<organism evidence="2 3">
    <name type="scientific">Thermus oshimai JL-2</name>
    <dbReference type="NCBI Taxonomy" id="751945"/>
    <lineage>
        <taxon>Bacteria</taxon>
        <taxon>Thermotogati</taxon>
        <taxon>Deinococcota</taxon>
        <taxon>Deinococci</taxon>
        <taxon>Thermales</taxon>
        <taxon>Thermaceae</taxon>
        <taxon>Thermus</taxon>
    </lineage>
</organism>
<evidence type="ECO:0000313" key="3">
    <source>
        <dbReference type="Proteomes" id="UP000000211"/>
    </source>
</evidence>
<dbReference type="OrthoDB" id="90159at2"/>
<gene>
    <name evidence="2" type="ORF">Theos_2328</name>
</gene>
<evidence type="ECO:0000313" key="2">
    <source>
        <dbReference type="EMBL" id="AFV77316.1"/>
    </source>
</evidence>
<evidence type="ECO:0000259" key="1">
    <source>
        <dbReference type="Pfam" id="PF01909"/>
    </source>
</evidence>
<dbReference type="InterPro" id="IPR043519">
    <property type="entry name" value="NT_sf"/>
</dbReference>
<name>K7QWU3_THEOS</name>
<sequence>MSSARIFYPEWTREELLRRLREGLLALAREVPLKEAYLFGSWAQGRALPTSDVDLLLVYRGPRREDLHRLARRAFRGLPLELHAYTEEEAARLEGVLRGMRQGALALWGPGQGFPLGEG</sequence>
<geneLocation type="plasmid" evidence="2 3">
    <name>pTHEOS01</name>
</geneLocation>
<dbReference type="PATRIC" id="fig|751945.3.peg.2268"/>
<keyword evidence="2" id="KW-0614">Plasmid</keyword>
<dbReference type="Pfam" id="PF01909">
    <property type="entry name" value="NTP_transf_2"/>
    <property type="match status" value="1"/>
</dbReference>
<dbReference type="KEGG" id="tos:Theos_2328"/>
<protein>
    <submittedName>
        <fullName evidence="2">DNA polymerase sigma</fullName>
    </submittedName>
</protein>